<dbReference type="PANTHER" id="PTHR32060">
    <property type="entry name" value="TAIL-SPECIFIC PROTEASE"/>
    <property type="match status" value="1"/>
</dbReference>
<dbReference type="GO" id="GO:0007165">
    <property type="term" value="P:signal transduction"/>
    <property type="evidence" value="ECO:0007669"/>
    <property type="project" value="TreeGrafter"/>
</dbReference>
<evidence type="ECO:0000313" key="8">
    <source>
        <dbReference type="Proteomes" id="UP000824229"/>
    </source>
</evidence>
<organism evidence="7 8">
    <name type="scientific">Candidatus Cellulosilyticum pullistercoris</name>
    <dbReference type="NCBI Taxonomy" id="2838521"/>
    <lineage>
        <taxon>Bacteria</taxon>
        <taxon>Bacillati</taxon>
        <taxon>Bacillota</taxon>
        <taxon>Clostridia</taxon>
        <taxon>Lachnospirales</taxon>
        <taxon>Cellulosilyticaceae</taxon>
        <taxon>Cellulosilyticum</taxon>
    </lineage>
</organism>
<reference evidence="7" key="1">
    <citation type="journal article" date="2021" name="PeerJ">
        <title>Extensive microbial diversity within the chicken gut microbiome revealed by metagenomics and culture.</title>
        <authorList>
            <person name="Gilroy R."/>
            <person name="Ravi A."/>
            <person name="Getino M."/>
            <person name="Pursley I."/>
            <person name="Horton D.L."/>
            <person name="Alikhan N.F."/>
            <person name="Baker D."/>
            <person name="Gharbi K."/>
            <person name="Hall N."/>
            <person name="Watson M."/>
            <person name="Adriaenssens E.M."/>
            <person name="Foster-Nyarko E."/>
            <person name="Jarju S."/>
            <person name="Secka A."/>
            <person name="Antonio M."/>
            <person name="Oren A."/>
            <person name="Chaudhuri R.R."/>
            <person name="La Ragione R."/>
            <person name="Hildebrand F."/>
            <person name="Pallen M.J."/>
        </authorList>
    </citation>
    <scope>NUCLEOTIDE SEQUENCE</scope>
    <source>
        <strain evidence="7">B5-657</strain>
    </source>
</reference>
<dbReference type="GO" id="GO:0006508">
    <property type="term" value="P:proteolysis"/>
    <property type="evidence" value="ECO:0007669"/>
    <property type="project" value="UniProtKB-KW"/>
</dbReference>
<keyword evidence="4 5" id="KW-0720">Serine protease</keyword>
<feature type="domain" description="PDZ" evidence="6">
    <location>
        <begin position="82"/>
        <end position="141"/>
    </location>
</feature>
<sequence>MKSKHIFRGAAVSLILGTIVLCTTAFVDKYQHVVRKLSMLESVLNEYYVGDVDTYKLQEGIYKGFISGVGDTYSAYYTQKEYDDFKEEASGIYHGIGIRMYLEAEDNSIVIKEVFEGSPAEEAGLLPNDKIIKVAGKNVSGNDYTIVSSLVAGEKDTEVEMTIFRPSDKTTYEFTLTRGNITYPTVNFRMIDDEVAYIQITKFEELTHSQFKTALEKSEAQNAKGIVLDLRNNPGGLLRIAKDIVDELIPEGIIVSTKDKNGKSVEYYADNQYTDIPMVVLINSRSASASEVVAGALKDYGRAKMVGETSYGKGVVQTVIPLSDGSALKLTTSQYFTPSGVCIQGIGIEPDVQIGLPIEKLIRGSNLEDTEDDQLQTAIKVLRQEISE</sequence>
<evidence type="ECO:0000256" key="4">
    <source>
        <dbReference type="ARBA" id="ARBA00022825"/>
    </source>
</evidence>
<keyword evidence="3 5" id="KW-0378">Hydrolase</keyword>
<dbReference type="InterPro" id="IPR036034">
    <property type="entry name" value="PDZ_sf"/>
</dbReference>
<dbReference type="Pfam" id="PF03572">
    <property type="entry name" value="Peptidase_S41"/>
    <property type="match status" value="1"/>
</dbReference>
<dbReference type="Gene3D" id="2.30.42.10">
    <property type="match status" value="1"/>
</dbReference>
<evidence type="ECO:0000256" key="3">
    <source>
        <dbReference type="ARBA" id="ARBA00022801"/>
    </source>
</evidence>
<dbReference type="NCBIfam" id="TIGR00225">
    <property type="entry name" value="prc"/>
    <property type="match status" value="1"/>
</dbReference>
<dbReference type="EMBL" id="JAHLFQ010000162">
    <property type="protein sequence ID" value="MBU3804532.1"/>
    <property type="molecule type" value="Genomic_DNA"/>
</dbReference>
<evidence type="ECO:0000259" key="6">
    <source>
        <dbReference type="PROSITE" id="PS50106"/>
    </source>
</evidence>
<reference evidence="7" key="2">
    <citation type="submission" date="2021-04" db="EMBL/GenBank/DDBJ databases">
        <authorList>
            <person name="Gilroy R."/>
        </authorList>
    </citation>
    <scope>NUCLEOTIDE SEQUENCE</scope>
    <source>
        <strain evidence="7">B5-657</strain>
    </source>
</reference>
<dbReference type="InterPro" id="IPR001478">
    <property type="entry name" value="PDZ"/>
</dbReference>
<dbReference type="GO" id="GO:0030288">
    <property type="term" value="C:outer membrane-bounded periplasmic space"/>
    <property type="evidence" value="ECO:0007669"/>
    <property type="project" value="TreeGrafter"/>
</dbReference>
<dbReference type="SMART" id="SM00245">
    <property type="entry name" value="TSPc"/>
    <property type="match status" value="1"/>
</dbReference>
<gene>
    <name evidence="7" type="ORF">H9872_07230</name>
</gene>
<dbReference type="SUPFAM" id="SSF50156">
    <property type="entry name" value="PDZ domain-like"/>
    <property type="match status" value="1"/>
</dbReference>
<dbReference type="Gene3D" id="3.90.226.10">
    <property type="entry name" value="2-enoyl-CoA Hydratase, Chain A, domain 1"/>
    <property type="match status" value="1"/>
</dbReference>
<dbReference type="GO" id="GO:0008236">
    <property type="term" value="F:serine-type peptidase activity"/>
    <property type="evidence" value="ECO:0007669"/>
    <property type="project" value="UniProtKB-KW"/>
</dbReference>
<dbReference type="Pfam" id="PF17820">
    <property type="entry name" value="PDZ_6"/>
    <property type="match status" value="1"/>
</dbReference>
<dbReference type="InterPro" id="IPR005151">
    <property type="entry name" value="Tail-specific_protease"/>
</dbReference>
<dbReference type="Proteomes" id="UP000824229">
    <property type="component" value="Unassembled WGS sequence"/>
</dbReference>
<dbReference type="SMART" id="SM00228">
    <property type="entry name" value="PDZ"/>
    <property type="match status" value="1"/>
</dbReference>
<evidence type="ECO:0000256" key="2">
    <source>
        <dbReference type="ARBA" id="ARBA00022670"/>
    </source>
</evidence>
<name>A0A9E2KD50_9FIRM</name>
<dbReference type="CDD" id="cd07560">
    <property type="entry name" value="Peptidase_S41_CPP"/>
    <property type="match status" value="1"/>
</dbReference>
<dbReference type="AlphaFoldDB" id="A0A9E2KD50"/>
<comment type="similarity">
    <text evidence="1 5">Belongs to the peptidase S41A family.</text>
</comment>
<protein>
    <submittedName>
        <fullName evidence="7">S41 family peptidase</fullName>
    </submittedName>
</protein>
<dbReference type="InterPro" id="IPR041489">
    <property type="entry name" value="PDZ_6"/>
</dbReference>
<comment type="caution">
    <text evidence="7">The sequence shown here is derived from an EMBL/GenBank/DDBJ whole genome shotgun (WGS) entry which is preliminary data.</text>
</comment>
<dbReference type="InterPro" id="IPR004447">
    <property type="entry name" value="Peptidase_S41A"/>
</dbReference>
<dbReference type="PANTHER" id="PTHR32060:SF30">
    <property type="entry name" value="CARBOXY-TERMINAL PROCESSING PROTEASE CTPA"/>
    <property type="match status" value="1"/>
</dbReference>
<dbReference type="Gene3D" id="3.30.750.44">
    <property type="match status" value="1"/>
</dbReference>
<dbReference type="SUPFAM" id="SSF52096">
    <property type="entry name" value="ClpP/crotonase"/>
    <property type="match status" value="1"/>
</dbReference>
<dbReference type="CDD" id="cd06782">
    <property type="entry name" value="cpPDZ_CPP-like"/>
    <property type="match status" value="1"/>
</dbReference>
<keyword evidence="2 5" id="KW-0645">Protease</keyword>
<evidence type="ECO:0000313" key="7">
    <source>
        <dbReference type="EMBL" id="MBU3804532.1"/>
    </source>
</evidence>
<dbReference type="GO" id="GO:0004175">
    <property type="term" value="F:endopeptidase activity"/>
    <property type="evidence" value="ECO:0007669"/>
    <property type="project" value="TreeGrafter"/>
</dbReference>
<evidence type="ECO:0000256" key="1">
    <source>
        <dbReference type="ARBA" id="ARBA00009179"/>
    </source>
</evidence>
<accession>A0A9E2KD50</accession>
<proteinExistence type="inferred from homology"/>
<dbReference type="InterPro" id="IPR029045">
    <property type="entry name" value="ClpP/crotonase-like_dom_sf"/>
</dbReference>
<dbReference type="PROSITE" id="PS50106">
    <property type="entry name" value="PDZ"/>
    <property type="match status" value="1"/>
</dbReference>
<evidence type="ECO:0000256" key="5">
    <source>
        <dbReference type="RuleBase" id="RU004404"/>
    </source>
</evidence>